<organism evidence="1 2">
    <name type="scientific">Pseudomonas grimontii</name>
    <dbReference type="NCBI Taxonomy" id="129847"/>
    <lineage>
        <taxon>Bacteria</taxon>
        <taxon>Pseudomonadati</taxon>
        <taxon>Pseudomonadota</taxon>
        <taxon>Gammaproteobacteria</taxon>
        <taxon>Pseudomonadales</taxon>
        <taxon>Pseudomonadaceae</taxon>
        <taxon>Pseudomonas</taxon>
    </lineage>
</organism>
<dbReference type="InterPro" id="IPR043033">
    <property type="entry name" value="PvsD/AcsD-like_thumb_beta"/>
</dbReference>
<sequence length="143" mass="16084">MTFALNTASLNTVSQHDHALDGEAQRHAIECLLNCYLREYALPRNEVNLNDQAQDLPMSLRQANSRCISIRLPSGRLIVRIDRASLLGRCHYISAPYFKGNNQSWRPLDAHELARLLCTPLSGADRVGEMLQQIGNSLQITRT</sequence>
<evidence type="ECO:0000313" key="2">
    <source>
        <dbReference type="Proteomes" id="UP000198740"/>
    </source>
</evidence>
<dbReference type="Proteomes" id="UP000198740">
    <property type="component" value="Unassembled WGS sequence"/>
</dbReference>
<feature type="non-terminal residue" evidence="1">
    <location>
        <position position="143"/>
    </location>
</feature>
<comment type="caution">
    <text evidence="1">The sequence shown here is derived from an EMBL/GenBank/DDBJ whole genome shotgun (WGS) entry which is preliminary data.</text>
</comment>
<dbReference type="Gene3D" id="1.10.150.640">
    <property type="entry name" value="AcsD, thumb domain, helical bundle"/>
    <property type="match status" value="1"/>
</dbReference>
<keyword evidence="2" id="KW-1185">Reference proteome</keyword>
<dbReference type="Gene3D" id="2.30.30.1240">
    <property type="entry name" value="AscD, thumb domain, four stranded beta-sheet"/>
    <property type="match status" value="1"/>
</dbReference>
<name>A0ABY0T9Z3_9PSED</name>
<evidence type="ECO:0000313" key="1">
    <source>
        <dbReference type="EMBL" id="SDQ03082.1"/>
    </source>
</evidence>
<accession>A0ABY0T9Z3</accession>
<gene>
    <name evidence="1" type="ORF">SAMN04490186_0001</name>
</gene>
<dbReference type="EMBL" id="FNKM01000001">
    <property type="protein sequence ID" value="SDQ03082.1"/>
    <property type="molecule type" value="Genomic_DNA"/>
</dbReference>
<protein>
    <submittedName>
        <fullName evidence="1">Uncharacterized protein</fullName>
    </submittedName>
</protein>
<proteinExistence type="predicted"/>
<reference evidence="1 2" key="1">
    <citation type="submission" date="2016-10" db="EMBL/GenBank/DDBJ databases">
        <authorList>
            <person name="Varghese N."/>
            <person name="Submissions S."/>
        </authorList>
    </citation>
    <scope>NUCLEOTIDE SEQUENCE [LARGE SCALE GENOMIC DNA]</scope>
    <source>
        <strain evidence="1 2">BS2976</strain>
    </source>
</reference>
<dbReference type="InterPro" id="IPR043032">
    <property type="entry name" value="PvsD/AcsD-like_thumb_helix"/>
</dbReference>